<reference evidence="2" key="1">
    <citation type="submission" date="2011-02" db="EMBL/GenBank/DDBJ databases">
        <title>Complete sequence of Spirochaeta sp. Buddy.</title>
        <authorList>
            <person name="Lucas S."/>
            <person name="Copeland A."/>
            <person name="Lapidus A."/>
            <person name="Cheng J.-F."/>
            <person name="Goodwin L."/>
            <person name="Pitluck S."/>
            <person name="Zeytun A."/>
            <person name="Detter J.C."/>
            <person name="Han C."/>
            <person name="Tapia R."/>
            <person name="Land M."/>
            <person name="Hauser L."/>
            <person name="Kyrpides N."/>
            <person name="Ivanova N."/>
            <person name="Mikhailova N."/>
            <person name="Pagani I."/>
            <person name="Ritalahti K.M."/>
            <person name="Loeffler F.E."/>
            <person name="Woyke T."/>
        </authorList>
    </citation>
    <scope>NUCLEOTIDE SEQUENCE [LARGE SCALE GENOMIC DNA]</scope>
    <source>
        <strain evidence="2">ATCC BAA-1886 / DSM 22777 / Buddy</strain>
    </source>
</reference>
<protein>
    <submittedName>
        <fullName evidence="1">Uncharacterized protein</fullName>
    </submittedName>
</protein>
<gene>
    <name evidence="1" type="ordered locus">SpiBuddy_0789</name>
</gene>
<evidence type="ECO:0000313" key="1">
    <source>
        <dbReference type="EMBL" id="ADY12616.1"/>
    </source>
</evidence>
<dbReference type="KEGG" id="sbu:SpiBuddy_0789"/>
<dbReference type="EMBL" id="CP002541">
    <property type="protein sequence ID" value="ADY12616.1"/>
    <property type="molecule type" value="Genomic_DNA"/>
</dbReference>
<name>F0RYB7_SPHGB</name>
<sequence>MKHTVKKVGQRALLLFGLLSFGVSTLFASPLSLTNIEVRGQMPVQEIFRVEQNQNALNFNLADSRNSIVQVGSYTLVSNNAISQFRMAIRPGEFGDQDQFAFMLDQNEPLLDGQLSVIPFSVRVTSDISRAVSISGSQSMQKDLGVRGVYANNETILYETGEILAEIPDFDPDLYATGWYSAAIQLSIEVL</sequence>
<dbReference type="HOGENOM" id="CLU_1453548_0_0_12"/>
<dbReference type="RefSeq" id="WP_013606469.1">
    <property type="nucleotide sequence ID" value="NC_015152.1"/>
</dbReference>
<accession>F0RYB7</accession>
<dbReference type="AlphaFoldDB" id="F0RYB7"/>
<proteinExistence type="predicted"/>
<dbReference type="Proteomes" id="UP000008466">
    <property type="component" value="Chromosome"/>
</dbReference>
<evidence type="ECO:0000313" key="2">
    <source>
        <dbReference type="Proteomes" id="UP000008466"/>
    </source>
</evidence>
<dbReference type="OrthoDB" id="370655at2"/>
<keyword evidence="2" id="KW-1185">Reference proteome</keyword>
<organism evidence="1 2">
    <name type="scientific">Sphaerochaeta globosa (strain ATCC BAA-1886 / DSM 22777 / Buddy)</name>
    <name type="common">Spirochaeta sp. (strain Buddy)</name>
    <dbReference type="NCBI Taxonomy" id="158189"/>
    <lineage>
        <taxon>Bacteria</taxon>
        <taxon>Pseudomonadati</taxon>
        <taxon>Spirochaetota</taxon>
        <taxon>Spirochaetia</taxon>
        <taxon>Spirochaetales</taxon>
        <taxon>Sphaerochaetaceae</taxon>
        <taxon>Sphaerochaeta</taxon>
    </lineage>
</organism>